<dbReference type="RefSeq" id="WP_192814542.1">
    <property type="nucleotide sequence ID" value="NZ_CP061007.1"/>
</dbReference>
<accession>A0A2N3XWZ6</accession>
<protein>
    <recommendedName>
        <fullName evidence="3">Basic secretory peptidase family protein</fullName>
    </recommendedName>
</protein>
<dbReference type="AlphaFoldDB" id="A0A2N3XWZ6"/>
<dbReference type="Pfam" id="PF04450">
    <property type="entry name" value="BSP"/>
    <property type="match status" value="1"/>
</dbReference>
<gene>
    <name evidence="1" type="ORF">A8926_2847</name>
</gene>
<name>A0A2N3XWZ6_SACSN</name>
<dbReference type="InterPro" id="IPR007541">
    <property type="entry name" value="Uncharacterised_BSP"/>
</dbReference>
<dbReference type="Proteomes" id="UP000233786">
    <property type="component" value="Unassembled WGS sequence"/>
</dbReference>
<dbReference type="EMBL" id="PJNB01000001">
    <property type="protein sequence ID" value="PKW15159.1"/>
    <property type="molecule type" value="Genomic_DNA"/>
</dbReference>
<proteinExistence type="predicted"/>
<sequence>MRPVPAPGTYRGWLAAAAAGAVLAGISSLSLPSPEPPRTAPVQVSGRAGFTVATSPPEVAVRHLLEQRAAAVRSGDESAFAATVDPKSPPDFQRRQHELFRNLATIPVTEWAYQLDGATGDRPPVPEADETWAPRVVLRYALTDVDSVPTQRPLGYVFARRGSSWYLAGDEGAHGNAWRGPWDFGLCQVRRTATGMVIGHRRQPVERVARQLDVAVADVTRIWGPGWSQRVGVVLPESREELRSLVGPEFAVDDIAAVAVADRVDVAARRVEGPRVVLNPKAASELSDTALRVVLRHEITHIAARADTVDGAPMWMLEGFADYVGYRGSGVAPKYIAPDLVRQLRETGPPAKLPDDGDFHQGGRRLDLAYQQSWSVVRHLAERLGERRLVDLYRRVAASNSPTTVDKALRETTGLTKDQLVVDWRADLPDTFG</sequence>
<reference evidence="1" key="1">
    <citation type="submission" date="2017-12" db="EMBL/GenBank/DDBJ databases">
        <title>Sequencing the genomes of 1000 Actinobacteria strains.</title>
        <authorList>
            <person name="Klenk H.-P."/>
        </authorList>
    </citation>
    <scope>NUCLEOTIDE SEQUENCE [LARGE SCALE GENOMIC DNA]</scope>
    <source>
        <strain evidence="1">DSM 44228</strain>
    </source>
</reference>
<organism evidence="1 2">
    <name type="scientific">Saccharopolyspora spinosa</name>
    <dbReference type="NCBI Taxonomy" id="60894"/>
    <lineage>
        <taxon>Bacteria</taxon>
        <taxon>Bacillati</taxon>
        <taxon>Actinomycetota</taxon>
        <taxon>Actinomycetes</taxon>
        <taxon>Pseudonocardiales</taxon>
        <taxon>Pseudonocardiaceae</taxon>
        <taxon>Saccharopolyspora</taxon>
    </lineage>
</organism>
<dbReference type="STRING" id="994479.GCA_000194155_02594"/>
<comment type="caution">
    <text evidence="1">The sequence shown here is derived from an EMBL/GenBank/DDBJ whole genome shotgun (WGS) entry which is preliminary data.</text>
</comment>
<evidence type="ECO:0000313" key="2">
    <source>
        <dbReference type="Proteomes" id="UP000233786"/>
    </source>
</evidence>
<evidence type="ECO:0008006" key="3">
    <source>
        <dbReference type="Google" id="ProtNLM"/>
    </source>
</evidence>
<keyword evidence="2" id="KW-1185">Reference proteome</keyword>
<evidence type="ECO:0000313" key="1">
    <source>
        <dbReference type="EMBL" id="PKW15159.1"/>
    </source>
</evidence>